<feature type="signal peptide" evidence="1">
    <location>
        <begin position="1"/>
        <end position="18"/>
    </location>
</feature>
<dbReference type="AlphaFoldDB" id="A0A7X0ML88"/>
<name>A0A7X0ML88_9SPHI</name>
<evidence type="ECO:0000313" key="4">
    <source>
        <dbReference type="Proteomes" id="UP000521017"/>
    </source>
</evidence>
<organism evidence="3 4">
    <name type="scientific">Pedobacter cryoconitis</name>
    <dbReference type="NCBI Taxonomy" id="188932"/>
    <lineage>
        <taxon>Bacteria</taxon>
        <taxon>Pseudomonadati</taxon>
        <taxon>Bacteroidota</taxon>
        <taxon>Sphingobacteriia</taxon>
        <taxon>Sphingobacteriales</taxon>
        <taxon>Sphingobacteriaceae</taxon>
        <taxon>Pedobacter</taxon>
    </lineage>
</organism>
<dbReference type="EMBL" id="JACHCC010000008">
    <property type="protein sequence ID" value="MBB6501168.1"/>
    <property type="molecule type" value="Genomic_DNA"/>
</dbReference>
<gene>
    <name evidence="3" type="ORF">HDF25_003331</name>
</gene>
<dbReference type="Proteomes" id="UP000521017">
    <property type="component" value="Unassembled WGS sequence"/>
</dbReference>
<evidence type="ECO:0000256" key="1">
    <source>
        <dbReference type="SAM" id="SignalP"/>
    </source>
</evidence>
<sequence>MKTTLTILCFLFCNTVFAQGISGNFVTTDIDNFWAAYDQIITTKDSTQQYEYLNRYFITQGSPGQLAMMKARGYTSKSYIEAIFKYPVFWNSIRSNMFRAKDFSAEISGNVTKLKTLYPDLRPAKIYFTVGAFRSGGTTMDSLVLIGSEIAMVDDQTDAQEFQTTLPDLYNYFKTNPINTLVFTNVHEYVHTQQKTTEANNLLGQAVLEGVAEFLAEKATGKASIASALSYGKTHRKRVQEVFSSVMFNGSNGFWLYNNEENEFGTRDLGYYVGYAICESYYNRSNNKKQAIKEMIELDYNNEMDLDRFVTHSGYFEKSVATLKKEYEYNRPFVKSVEPVNHKAVSASITEITINFSEVMDKRYRNFELGPLGKEKLLQLKKFLGFSEDGRSVSFQIEIQPDHQYQILVGKGFRNIKGLPLKEYLIDFKTKAN</sequence>
<dbReference type="RefSeq" id="WP_184626641.1">
    <property type="nucleotide sequence ID" value="NZ_JACHCC010000008.1"/>
</dbReference>
<feature type="chain" id="PRO_5031013726" description="DUF2268 domain-containing protein" evidence="1">
    <location>
        <begin position="19"/>
        <end position="433"/>
    </location>
</feature>
<reference evidence="3 4" key="1">
    <citation type="submission" date="2020-08" db="EMBL/GenBank/DDBJ databases">
        <title>Genomic Encyclopedia of Type Strains, Phase IV (KMG-V): Genome sequencing to study the core and pangenomes of soil and plant-associated prokaryotes.</title>
        <authorList>
            <person name="Whitman W."/>
        </authorList>
    </citation>
    <scope>NUCLEOTIDE SEQUENCE [LARGE SCALE GENOMIC DNA]</scope>
    <source>
        <strain evidence="3 4">M2T3</strain>
    </source>
</reference>
<feature type="domain" description="DUF2268" evidence="2">
    <location>
        <begin position="186"/>
        <end position="298"/>
    </location>
</feature>
<dbReference type="Pfam" id="PF10026">
    <property type="entry name" value="DUF2268"/>
    <property type="match status" value="1"/>
</dbReference>
<dbReference type="InterPro" id="IPR018728">
    <property type="entry name" value="DUF2268"/>
</dbReference>
<keyword evidence="1" id="KW-0732">Signal</keyword>
<comment type="caution">
    <text evidence="3">The sequence shown here is derived from an EMBL/GenBank/DDBJ whole genome shotgun (WGS) entry which is preliminary data.</text>
</comment>
<evidence type="ECO:0000259" key="2">
    <source>
        <dbReference type="Pfam" id="PF10026"/>
    </source>
</evidence>
<evidence type="ECO:0000313" key="3">
    <source>
        <dbReference type="EMBL" id="MBB6501168.1"/>
    </source>
</evidence>
<accession>A0A7X0ML88</accession>
<proteinExistence type="predicted"/>
<protein>
    <recommendedName>
        <fullName evidence="2">DUF2268 domain-containing protein</fullName>
    </recommendedName>
</protein>